<evidence type="ECO:0000259" key="3">
    <source>
        <dbReference type="Pfam" id="PF01471"/>
    </source>
</evidence>
<dbReference type="PANTHER" id="PTHR12697:SF5">
    <property type="entry name" value="DEOXYHYPUSINE HYDROXYLASE"/>
    <property type="match status" value="1"/>
</dbReference>
<organism evidence="4 5">
    <name type="scientific">Planktothrix agardhii CCAP 1459/11A</name>
    <dbReference type="NCBI Taxonomy" id="282420"/>
    <lineage>
        <taxon>Bacteria</taxon>
        <taxon>Bacillati</taxon>
        <taxon>Cyanobacteriota</taxon>
        <taxon>Cyanophyceae</taxon>
        <taxon>Oscillatoriophycideae</taxon>
        <taxon>Oscillatoriales</taxon>
        <taxon>Microcoleaceae</taxon>
        <taxon>Planktothrix</taxon>
    </lineage>
</organism>
<dbReference type="GO" id="GO:0016491">
    <property type="term" value="F:oxidoreductase activity"/>
    <property type="evidence" value="ECO:0007669"/>
    <property type="project" value="TreeGrafter"/>
</dbReference>
<feature type="domain" description="Peptidoglycan binding-like" evidence="3">
    <location>
        <begin position="60"/>
        <end position="118"/>
    </location>
</feature>
<evidence type="ECO:0000256" key="2">
    <source>
        <dbReference type="ARBA" id="ARBA00022738"/>
    </source>
</evidence>
<dbReference type="InterPro" id="IPR036365">
    <property type="entry name" value="PGBD-like_sf"/>
</dbReference>
<dbReference type="Gene3D" id="1.25.10.10">
    <property type="entry name" value="Leucine-rich Repeat Variant"/>
    <property type="match status" value="1"/>
</dbReference>
<dbReference type="GO" id="GO:0030089">
    <property type="term" value="C:phycobilisome"/>
    <property type="evidence" value="ECO:0007669"/>
    <property type="project" value="UniProtKB-KW"/>
</dbReference>
<evidence type="ECO:0000256" key="1">
    <source>
        <dbReference type="ARBA" id="ARBA00022549"/>
    </source>
</evidence>
<dbReference type="InterPro" id="IPR016024">
    <property type="entry name" value="ARM-type_fold"/>
</dbReference>
<dbReference type="RefSeq" id="WP_141295818.1">
    <property type="nucleotide sequence ID" value="NZ_BJCD01000065.1"/>
</dbReference>
<dbReference type="EMBL" id="BJCD01000065">
    <property type="protein sequence ID" value="GDZ95745.1"/>
    <property type="molecule type" value="Genomic_DNA"/>
</dbReference>
<dbReference type="Proteomes" id="UP000299794">
    <property type="component" value="Unassembled WGS sequence"/>
</dbReference>
<dbReference type="Pfam" id="PF01471">
    <property type="entry name" value="PG_binding_1"/>
    <property type="match status" value="2"/>
</dbReference>
<dbReference type="SMART" id="SM00567">
    <property type="entry name" value="EZ_HEAT"/>
    <property type="match status" value="4"/>
</dbReference>
<dbReference type="Gene3D" id="1.10.101.10">
    <property type="entry name" value="PGBD-like superfamily/PGBD"/>
    <property type="match status" value="2"/>
</dbReference>
<feature type="domain" description="Peptidoglycan binding-like" evidence="3">
    <location>
        <begin position="138"/>
        <end position="194"/>
    </location>
</feature>
<accession>A0A4P5ZZX7</accession>
<gene>
    <name evidence="4" type="ORF">PA905_41750</name>
</gene>
<dbReference type="InterPro" id="IPR036366">
    <property type="entry name" value="PGBDSf"/>
</dbReference>
<sequence length="747" mass="82235">MDTLGCIQAWLIWQEQQEQSEVPEIQISSIPGLLILILILTPLIDLHPVLAAQLLARGSRGQGVVELQDNLKQAGCMPGSVRSTGYYGKITKAAVQKLQRTHGLRVDGVVGEQTRNALDSGKTCQSLASSGVLKMGSRGENVRQLQVQLNNWGFPVKKVDGVFGKETRVAVIRFQNYHGLKPDGIVGPKTAKVLWTPRSQVSQISSVRSDNTAQKNRISSQDIINLPNTAVQALKPKEFKALEEALDSSDKQIRYSAAFKLATEFYNQSVFRCVGVDKADYNPCDPNVITLVISSSNEEDNSKIPQYKEVKLPVEKMLTIFDDAIEKENDPFLQFSAAVARTWIYQPPTKQVIEILKLNLENKDEIIAKEALNSLEQIARNSQYVQELTADTTVQALITLFKRQPDFGSFTTLSYLAATGNTKALQALDNFLTNPSDGYFASIFASILGKEKGQTVFNTLNSVIENKELETQIRSSATEAIGQIHFTEENVSLKSQVIDTLQKALEDSDEDTEVRFAAAVALAQIGLPKDSPIKSTVVETLNTVLQNTDEDEAVRGKATEALAKVGGKEALGILKDVLNNMNETEDVRSAAAGALAEIGGEQKEEAKTFLKKALNNSKTPDPVRINVALAVSKFDLNSALSALTKMYDKDPKIGAVDSPAVALVYIGQEKPDRVVESLQQLSKKYKNTGRQKRSMETDKIIEYIKNPSLNIYFDPRGGCCDGTKESRDAFIKEAKKRLSSSRTKQKR</sequence>
<dbReference type="InterPro" id="IPR004155">
    <property type="entry name" value="PBS_lyase_HEAT"/>
</dbReference>
<proteinExistence type="predicted"/>
<name>A0A4P5ZZX7_PLAAG</name>
<evidence type="ECO:0000313" key="5">
    <source>
        <dbReference type="Proteomes" id="UP000299794"/>
    </source>
</evidence>
<comment type="caution">
    <text evidence="4">The sequence shown here is derived from an EMBL/GenBank/DDBJ whole genome shotgun (WGS) entry which is preliminary data.</text>
</comment>
<dbReference type="Pfam" id="PF13646">
    <property type="entry name" value="HEAT_2"/>
    <property type="match status" value="2"/>
</dbReference>
<protein>
    <submittedName>
        <fullName evidence="4">Peptidoglycan-binding domain 1</fullName>
    </submittedName>
</protein>
<reference evidence="5" key="1">
    <citation type="submission" date="2019-02" db="EMBL/GenBank/DDBJ databases">
        <title>Draft genome sequence of Planktothrix agardhii NIES-905.</title>
        <authorList>
            <person name="Yamaguchi H."/>
            <person name="Suzuki S."/>
            <person name="Kawachi M."/>
        </authorList>
    </citation>
    <scope>NUCLEOTIDE SEQUENCE [LARGE SCALE GENOMIC DNA]</scope>
    <source>
        <strain evidence="5">CCAP 1459/11A</strain>
    </source>
</reference>
<dbReference type="SUPFAM" id="SSF48371">
    <property type="entry name" value="ARM repeat"/>
    <property type="match status" value="1"/>
</dbReference>
<dbReference type="InterPro" id="IPR002477">
    <property type="entry name" value="Peptidoglycan-bd-like"/>
</dbReference>
<keyword evidence="1" id="KW-0042">Antenna complex</keyword>
<dbReference type="InterPro" id="IPR011989">
    <property type="entry name" value="ARM-like"/>
</dbReference>
<dbReference type="PANTHER" id="PTHR12697">
    <property type="entry name" value="PBS LYASE HEAT-LIKE PROTEIN"/>
    <property type="match status" value="1"/>
</dbReference>
<dbReference type="SUPFAM" id="SSF47090">
    <property type="entry name" value="PGBD-like"/>
    <property type="match status" value="2"/>
</dbReference>
<keyword evidence="2" id="KW-0605">Phycobilisome</keyword>
<evidence type="ECO:0000313" key="4">
    <source>
        <dbReference type="EMBL" id="GDZ95745.1"/>
    </source>
</evidence>
<dbReference type="AlphaFoldDB" id="A0A4P5ZZX7"/>